<name>A0AAD9N9I5_9ANNE</name>
<sequence length="425" mass="49460">MFKYKVSYPIIWRSLVIVSLLLIARNGWPDSSMTTTKMASSEERSSEGFPTNSSNFAEAEVDLAGVVVKEKTQDTVSSGRERFAGDVKMGSSLKINKESAKSRRTGGISVSMSKPHPLDDNGTKILSTPKSMVAPHVDPSVKTILLWTAMNTTKMWWFVDRNEFGREVFVRHKCSHTNCNLIYDRSRVHEADFLMFHDYDPPEWPKIRYTWQSYIHIIKERPGPWHRWLKYYEPRINITMNYRHDSDIPRDDYIAELSKHIDVDIFGNCGTLVCPKGVENTKACLERLQREYKFFLAFENAICKDYVTEKIYRTLHYELVPVALGMANYSRDAPPHSVIDVRDFESPKALAEYLEYLSRNEEEYYSYFAWKERYNLMSLQDFFCTLCDALNDPAIANKKAGGYFDWWFTGCDNDLVERMRIKAGW</sequence>
<dbReference type="GO" id="GO:0000139">
    <property type="term" value="C:Golgi membrane"/>
    <property type="evidence" value="ECO:0007669"/>
    <property type="project" value="UniProtKB-SubCell"/>
</dbReference>
<gene>
    <name evidence="15" type="ORF">LSH36_108g01119</name>
</gene>
<dbReference type="GO" id="GO:0032580">
    <property type="term" value="C:Golgi cisterna membrane"/>
    <property type="evidence" value="ECO:0007669"/>
    <property type="project" value="UniProtKB-SubCell"/>
</dbReference>
<dbReference type="PANTHER" id="PTHR48438">
    <property type="entry name" value="ALPHA-(1,3)-FUCOSYLTRANSFERASE C-RELATED"/>
    <property type="match status" value="1"/>
</dbReference>
<feature type="region of interest" description="Disordered" evidence="13">
    <location>
        <begin position="32"/>
        <end position="53"/>
    </location>
</feature>
<evidence type="ECO:0000256" key="5">
    <source>
        <dbReference type="ARBA" id="ARBA00022679"/>
    </source>
</evidence>
<evidence type="ECO:0000256" key="2">
    <source>
        <dbReference type="ARBA" id="ARBA00004922"/>
    </source>
</evidence>
<dbReference type="InterPro" id="IPR038577">
    <property type="entry name" value="GT10-like_C_sf"/>
</dbReference>
<evidence type="ECO:0000256" key="6">
    <source>
        <dbReference type="ARBA" id="ARBA00022692"/>
    </source>
</evidence>
<dbReference type="SUPFAM" id="SSF53756">
    <property type="entry name" value="UDP-Glycosyltransferase/glycogen phosphorylase"/>
    <property type="match status" value="1"/>
</dbReference>
<evidence type="ECO:0000259" key="14">
    <source>
        <dbReference type="Pfam" id="PF00852"/>
    </source>
</evidence>
<dbReference type="EC" id="2.4.1.-" evidence="12"/>
<comment type="caution">
    <text evidence="15">The sequence shown here is derived from an EMBL/GenBank/DDBJ whole genome shotgun (WGS) entry which is preliminary data.</text>
</comment>
<keyword evidence="8" id="KW-1133">Transmembrane helix</keyword>
<keyword evidence="5 12" id="KW-0808">Transferase</keyword>
<keyword evidence="6 12" id="KW-0812">Transmembrane</keyword>
<evidence type="ECO:0000256" key="8">
    <source>
        <dbReference type="ARBA" id="ARBA00022989"/>
    </source>
</evidence>
<dbReference type="GO" id="GO:0008417">
    <property type="term" value="F:fucosyltransferase activity"/>
    <property type="evidence" value="ECO:0007669"/>
    <property type="project" value="InterPro"/>
</dbReference>
<evidence type="ECO:0000256" key="13">
    <source>
        <dbReference type="SAM" id="MobiDB-lite"/>
    </source>
</evidence>
<dbReference type="Gene3D" id="3.40.50.11660">
    <property type="entry name" value="Glycosyl transferase family 10, C-terminal domain"/>
    <property type="match status" value="1"/>
</dbReference>
<keyword evidence="4 12" id="KW-0328">Glycosyltransferase</keyword>
<dbReference type="PANTHER" id="PTHR48438:SF1">
    <property type="entry name" value="ALPHA-(1,3)-FUCOSYLTRANSFERASE C-RELATED"/>
    <property type="match status" value="1"/>
</dbReference>
<organism evidence="15 16">
    <name type="scientific">Paralvinella palmiformis</name>
    <dbReference type="NCBI Taxonomy" id="53620"/>
    <lineage>
        <taxon>Eukaryota</taxon>
        <taxon>Metazoa</taxon>
        <taxon>Spiralia</taxon>
        <taxon>Lophotrochozoa</taxon>
        <taxon>Annelida</taxon>
        <taxon>Polychaeta</taxon>
        <taxon>Sedentaria</taxon>
        <taxon>Canalipalpata</taxon>
        <taxon>Terebellida</taxon>
        <taxon>Terebelliformia</taxon>
        <taxon>Alvinellidae</taxon>
        <taxon>Paralvinella</taxon>
    </lineage>
</organism>
<evidence type="ECO:0000313" key="15">
    <source>
        <dbReference type="EMBL" id="KAK2161860.1"/>
    </source>
</evidence>
<reference evidence="15" key="1">
    <citation type="journal article" date="2023" name="Mol. Biol. Evol.">
        <title>Third-Generation Sequencing Reveals the Adaptive Role of the Epigenome in Three Deep-Sea Polychaetes.</title>
        <authorList>
            <person name="Perez M."/>
            <person name="Aroh O."/>
            <person name="Sun Y."/>
            <person name="Lan Y."/>
            <person name="Juniper S.K."/>
            <person name="Young C.R."/>
            <person name="Angers B."/>
            <person name="Qian P.Y."/>
        </authorList>
    </citation>
    <scope>NUCLEOTIDE SEQUENCE</scope>
    <source>
        <strain evidence="15">P08H-3</strain>
    </source>
</reference>
<keyword evidence="16" id="KW-1185">Reference proteome</keyword>
<accession>A0AAD9N9I5</accession>
<dbReference type="Pfam" id="PF00852">
    <property type="entry name" value="Glyco_transf_10"/>
    <property type="match status" value="1"/>
</dbReference>
<evidence type="ECO:0000256" key="3">
    <source>
        <dbReference type="ARBA" id="ARBA00008919"/>
    </source>
</evidence>
<dbReference type="AlphaFoldDB" id="A0AAD9N9I5"/>
<dbReference type="Proteomes" id="UP001208570">
    <property type="component" value="Unassembled WGS sequence"/>
</dbReference>
<evidence type="ECO:0000256" key="12">
    <source>
        <dbReference type="RuleBase" id="RU003832"/>
    </source>
</evidence>
<dbReference type="FunFam" id="3.40.50.11660:FF:000002">
    <property type="entry name" value="Alpha-(1,3)-fucosyltransferase"/>
    <property type="match status" value="1"/>
</dbReference>
<evidence type="ECO:0000313" key="16">
    <source>
        <dbReference type="Proteomes" id="UP001208570"/>
    </source>
</evidence>
<comment type="pathway">
    <text evidence="2">Protein modification; protein glycosylation.</text>
</comment>
<dbReference type="InterPro" id="IPR001503">
    <property type="entry name" value="Glyco_trans_10"/>
</dbReference>
<evidence type="ECO:0000256" key="4">
    <source>
        <dbReference type="ARBA" id="ARBA00022676"/>
    </source>
</evidence>
<evidence type="ECO:0000256" key="10">
    <source>
        <dbReference type="ARBA" id="ARBA00023136"/>
    </source>
</evidence>
<keyword evidence="9 12" id="KW-0333">Golgi apparatus</keyword>
<feature type="domain" description="Fucosyltransferase C-terminal" evidence="14">
    <location>
        <begin position="246"/>
        <end position="395"/>
    </location>
</feature>
<protein>
    <recommendedName>
        <fullName evidence="12">Fucosyltransferase</fullName>
        <ecNumber evidence="12">2.4.1.-</ecNumber>
    </recommendedName>
</protein>
<comment type="similarity">
    <text evidence="3 12">Belongs to the glycosyltransferase 10 family.</text>
</comment>
<evidence type="ECO:0000256" key="1">
    <source>
        <dbReference type="ARBA" id="ARBA00004323"/>
    </source>
</evidence>
<dbReference type="EMBL" id="JAODUP010000108">
    <property type="protein sequence ID" value="KAK2161860.1"/>
    <property type="molecule type" value="Genomic_DNA"/>
</dbReference>
<comment type="subcellular location">
    <subcellularLocation>
        <location evidence="1">Golgi apparatus membrane</location>
        <topology evidence="1">Single-pass type II membrane protein</topology>
    </subcellularLocation>
    <subcellularLocation>
        <location evidence="12">Golgi apparatus</location>
        <location evidence="12">Golgi stack membrane</location>
        <topology evidence="12">Single-pass type II membrane protein</topology>
    </subcellularLocation>
</comment>
<evidence type="ECO:0000256" key="9">
    <source>
        <dbReference type="ARBA" id="ARBA00023034"/>
    </source>
</evidence>
<evidence type="ECO:0000256" key="7">
    <source>
        <dbReference type="ARBA" id="ARBA00022968"/>
    </source>
</evidence>
<evidence type="ECO:0000256" key="11">
    <source>
        <dbReference type="ARBA" id="ARBA00023180"/>
    </source>
</evidence>
<keyword evidence="10" id="KW-0472">Membrane</keyword>
<keyword evidence="11" id="KW-0325">Glycoprotein</keyword>
<proteinExistence type="inferred from homology"/>
<dbReference type="InterPro" id="IPR055270">
    <property type="entry name" value="Glyco_tran_10_C"/>
</dbReference>
<keyword evidence="7" id="KW-0735">Signal-anchor</keyword>